<dbReference type="AlphaFoldDB" id="A0A1L7XCT6"/>
<protein>
    <submittedName>
        <fullName evidence="1">Uncharacterized protein</fullName>
    </submittedName>
</protein>
<sequence>MSTSPIQVQWSLNETSQSVFSVLRGVLAAATSDNVQVLAILVCERFGNTIAISNETASKVAYTLVPSPEPAPVRFLKGLVGFFPDDCATQLGNTSAGIRFLGLAAAIVTTIGSFNSAKALDIMLRSSATDLTLLPTVRQLNDLLGSLEARSYRCGFADSVVGWQIVLRKEILPSISSEEARRNLDQNSLRVPSSETIAGLVGAFRQVARMGSSTVIGATIKVSEAAPWILAFAQWCLEVPPSLYVDGVAGAVREQPQSRVKVIIANDSSKPIELVIHHQLEDITQLLGPTSQQFTSGMVTVESYYPWLFQKLGFESDAMFRLLRQALEHAIPQVLSAMKCGRFARLGQTTISEHLLGSINNSMDTCYLSPLPNIKTVAQTYAKALALNGPVHFVTLEQGMLIADLPLVSHHLELLMEKCPCEQCCYSTQRYAEPTSNKDFCYKENFFRSLGFIIAEIFVLSLFESSAPLLVRLSLERGSTRELDHCVSNVIKTGNSHDFDDMELLEWARSMVGHMFDDEDRNLLMTSGKGQVIYPIVFDTFYIEKQGYLKLYCLPGALRYQNDTYNVVSSPDDIEDDKNTSVILPSYPRVSRPLNLCKDFGLSWKITIQDNKELHIKLMMRSSSNTSFVVETDPLVILLSLRDTLLLERCPHNRHAQLTTADHFSSYISPWCQDKEASDSTSQVGVVPVDGADDLRCFTVACQGPSILRRNSCLQCCLNLCRSTDIQILIL</sequence>
<reference evidence="1 2" key="1">
    <citation type="submission" date="2016-03" db="EMBL/GenBank/DDBJ databases">
        <authorList>
            <person name="Ploux O."/>
        </authorList>
    </citation>
    <scope>NUCLEOTIDE SEQUENCE [LARGE SCALE GENOMIC DNA]</scope>
    <source>
        <strain evidence="1 2">UAMH 11012</strain>
    </source>
</reference>
<gene>
    <name evidence="1" type="ORF">PAC_12674</name>
</gene>
<accession>A0A1L7XCT6</accession>
<dbReference type="EMBL" id="FJOG01000021">
    <property type="protein sequence ID" value="CZR62777.1"/>
    <property type="molecule type" value="Genomic_DNA"/>
</dbReference>
<name>A0A1L7XCT6_9HELO</name>
<evidence type="ECO:0000313" key="2">
    <source>
        <dbReference type="Proteomes" id="UP000184330"/>
    </source>
</evidence>
<organism evidence="1 2">
    <name type="scientific">Phialocephala subalpina</name>
    <dbReference type="NCBI Taxonomy" id="576137"/>
    <lineage>
        <taxon>Eukaryota</taxon>
        <taxon>Fungi</taxon>
        <taxon>Dikarya</taxon>
        <taxon>Ascomycota</taxon>
        <taxon>Pezizomycotina</taxon>
        <taxon>Leotiomycetes</taxon>
        <taxon>Helotiales</taxon>
        <taxon>Mollisiaceae</taxon>
        <taxon>Phialocephala</taxon>
        <taxon>Phialocephala fortinii species complex</taxon>
    </lineage>
</organism>
<dbReference type="OrthoDB" id="5311240at2759"/>
<evidence type="ECO:0000313" key="1">
    <source>
        <dbReference type="EMBL" id="CZR62777.1"/>
    </source>
</evidence>
<proteinExistence type="predicted"/>
<keyword evidence="2" id="KW-1185">Reference proteome</keyword>
<dbReference type="Proteomes" id="UP000184330">
    <property type="component" value="Unassembled WGS sequence"/>
</dbReference>